<dbReference type="Gene3D" id="2.60.120.180">
    <property type="match status" value="1"/>
</dbReference>
<dbReference type="EMBL" id="FOET01000014">
    <property type="protein sequence ID" value="SEQ75014.1"/>
    <property type="molecule type" value="Genomic_DNA"/>
</dbReference>
<keyword evidence="2" id="KW-0326">Glycosidase</keyword>
<dbReference type="PANTHER" id="PTHR34002:SF9">
    <property type="entry name" value="XYLOGLUCAN-SPECIFIC ENDO-BETA-1,4-GLUCANASE A"/>
    <property type="match status" value="1"/>
</dbReference>
<evidence type="ECO:0000313" key="4">
    <source>
        <dbReference type="EMBL" id="SEQ75014.1"/>
    </source>
</evidence>
<organism evidence="4 5">
    <name type="scientific">Streptomyces radiopugnans</name>
    <dbReference type="NCBI Taxonomy" id="403935"/>
    <lineage>
        <taxon>Bacteria</taxon>
        <taxon>Bacillati</taxon>
        <taxon>Actinomycetota</taxon>
        <taxon>Actinomycetes</taxon>
        <taxon>Kitasatosporales</taxon>
        <taxon>Streptomycetaceae</taxon>
        <taxon>Streptomyces</taxon>
    </lineage>
</organism>
<reference evidence="4 5" key="1">
    <citation type="submission" date="2016-10" db="EMBL/GenBank/DDBJ databases">
        <authorList>
            <person name="de Groot N.N."/>
        </authorList>
    </citation>
    <scope>NUCLEOTIDE SEQUENCE [LARGE SCALE GENOMIC DNA]</scope>
    <source>
        <strain evidence="4 5">CGMCC 4.3519</strain>
    </source>
</reference>
<accession>A0A1H9IKA0</accession>
<keyword evidence="5" id="KW-1185">Reference proteome</keyword>
<dbReference type="Proteomes" id="UP000199055">
    <property type="component" value="Unassembled WGS sequence"/>
</dbReference>
<protein>
    <submittedName>
        <fullName evidence="4">Xyloglucan-specific endo-beta-1,4-glucanase</fullName>
    </submittedName>
</protein>
<keyword evidence="2" id="KW-0624">Polysaccharide degradation</keyword>
<dbReference type="SUPFAM" id="SSF49899">
    <property type="entry name" value="Concanavalin A-like lectins/glucanases"/>
    <property type="match status" value="1"/>
</dbReference>
<dbReference type="RefSeq" id="WP_245770236.1">
    <property type="nucleotide sequence ID" value="NZ_FOET01000014.1"/>
</dbReference>
<dbReference type="GO" id="GO:0000272">
    <property type="term" value="P:polysaccharide catabolic process"/>
    <property type="evidence" value="ECO:0007669"/>
    <property type="project" value="UniProtKB-KW"/>
</dbReference>
<dbReference type="GO" id="GO:0008810">
    <property type="term" value="F:cellulase activity"/>
    <property type="evidence" value="ECO:0007669"/>
    <property type="project" value="InterPro"/>
</dbReference>
<keyword evidence="3" id="KW-0732">Signal</keyword>
<dbReference type="InterPro" id="IPR002594">
    <property type="entry name" value="GH12"/>
</dbReference>
<dbReference type="PANTHER" id="PTHR34002">
    <property type="entry name" value="BLR1656 PROTEIN"/>
    <property type="match status" value="1"/>
</dbReference>
<dbReference type="AlphaFoldDB" id="A0A1H9IKA0"/>
<evidence type="ECO:0000313" key="5">
    <source>
        <dbReference type="Proteomes" id="UP000199055"/>
    </source>
</evidence>
<comment type="similarity">
    <text evidence="1 2">Belongs to the glycosyl hydrolase 12 (cellulase H) family.</text>
</comment>
<keyword evidence="2" id="KW-0119">Carbohydrate metabolism</keyword>
<feature type="signal peptide" evidence="3">
    <location>
        <begin position="1"/>
        <end position="45"/>
    </location>
</feature>
<dbReference type="STRING" id="403935.SAMN05216481_11492"/>
<feature type="chain" id="PRO_5011537266" evidence="3">
    <location>
        <begin position="46"/>
        <end position="287"/>
    </location>
</feature>
<keyword evidence="2" id="KW-0378">Hydrolase</keyword>
<sequence>MSDLMPSRRRGRRTALTARTARIGTAVAAALAVAASLTAASTASAAPSPRAPGKASAKASAGTCDAFGTIPMGKYYVNNNLWGQDSGQGWQCAWDTHRSGDTIGWGTEWQWSGVSHEVKSFTSAVLGWHWGWQSDATELPVRLSDNRSVRTSWRYAVSPDPGTMNVAYDLWLHDRVAEDWEDQPTDEVMIWTYRSGGAGPLGQKTGTVNIGGATWDLYQGDIGWKVHSFVRTSNTTSVGLDLNDFLRALQQRGSVSPAKYLSSVQAGTEVFTGAGRLDTSAYSVDVG</sequence>
<dbReference type="Pfam" id="PF01670">
    <property type="entry name" value="Glyco_hydro_12"/>
    <property type="match status" value="1"/>
</dbReference>
<evidence type="ECO:0000256" key="1">
    <source>
        <dbReference type="ARBA" id="ARBA00005519"/>
    </source>
</evidence>
<gene>
    <name evidence="4" type="ORF">SAMN05216481_11492</name>
</gene>
<dbReference type="InterPro" id="IPR013319">
    <property type="entry name" value="GH11/12"/>
</dbReference>
<name>A0A1H9IKA0_9ACTN</name>
<proteinExistence type="inferred from homology"/>
<dbReference type="InterPro" id="IPR013320">
    <property type="entry name" value="ConA-like_dom_sf"/>
</dbReference>
<evidence type="ECO:0000256" key="2">
    <source>
        <dbReference type="RuleBase" id="RU361163"/>
    </source>
</evidence>
<evidence type="ECO:0000256" key="3">
    <source>
        <dbReference type="SAM" id="SignalP"/>
    </source>
</evidence>